<dbReference type="InterPro" id="IPR007345">
    <property type="entry name" value="Polysacch_pyruvyl_Trfase"/>
</dbReference>
<dbReference type="AlphaFoldDB" id="A0A1T4K7E7"/>
<proteinExistence type="predicted"/>
<organism evidence="3 4">
    <name type="scientific">Marinactinospora thermotolerans DSM 45154</name>
    <dbReference type="NCBI Taxonomy" id="1122192"/>
    <lineage>
        <taxon>Bacteria</taxon>
        <taxon>Bacillati</taxon>
        <taxon>Actinomycetota</taxon>
        <taxon>Actinomycetes</taxon>
        <taxon>Streptosporangiales</taxon>
        <taxon>Nocardiopsidaceae</taxon>
        <taxon>Marinactinospora</taxon>
    </lineage>
</organism>
<sequence>MRVLVTGWFSFLDGEATAGDVGSARTVAAALTGAGIAHDIAWSPAFRPGATTLEDADPHHYSHLLFVCGPAHGDQVRRLHERYARCRRVAVGVSVIDPHDPAVRGFHHLIARDAPGRAPRADLAHSAPVEDGGPVVGVVVAPRQPEYGRRGAHEAIHGRLTGWLARRDCARLPLDTRLAWEEWRHCATPAQFDALVRRVDVVVTTRLHGLVLALRNGVPALAVDPVLGGAKVAAQARAWGWPVVVTDTGTLPVDLLERTWEWCLSPDARTAAQALAPAPPEQAPLAAGLLDLLDGNADPAPAATRSGPETR</sequence>
<accession>A0A1T4K7E7</accession>
<dbReference type="Proteomes" id="UP000190637">
    <property type="component" value="Unassembled WGS sequence"/>
</dbReference>
<dbReference type="GO" id="GO:0016740">
    <property type="term" value="F:transferase activity"/>
    <property type="evidence" value="ECO:0007669"/>
    <property type="project" value="UniProtKB-KW"/>
</dbReference>
<feature type="compositionally biased region" description="Low complexity" evidence="1">
    <location>
        <begin position="289"/>
        <end position="303"/>
    </location>
</feature>
<protein>
    <submittedName>
        <fullName evidence="3">Polysaccharide pyruvyl transferase</fullName>
    </submittedName>
</protein>
<feature type="domain" description="Polysaccharide pyruvyl transferase" evidence="2">
    <location>
        <begin position="186"/>
        <end position="224"/>
    </location>
</feature>
<dbReference type="EMBL" id="FUWS01000001">
    <property type="protein sequence ID" value="SJZ38354.1"/>
    <property type="molecule type" value="Genomic_DNA"/>
</dbReference>
<evidence type="ECO:0000256" key="1">
    <source>
        <dbReference type="SAM" id="MobiDB-lite"/>
    </source>
</evidence>
<name>A0A1T4K7E7_9ACTN</name>
<reference evidence="3 4" key="1">
    <citation type="submission" date="2017-02" db="EMBL/GenBank/DDBJ databases">
        <authorList>
            <person name="Peterson S.W."/>
        </authorList>
    </citation>
    <scope>NUCLEOTIDE SEQUENCE [LARGE SCALE GENOMIC DNA]</scope>
    <source>
        <strain evidence="3 4">DSM 45154</strain>
    </source>
</reference>
<feature type="region of interest" description="Disordered" evidence="1">
    <location>
        <begin position="289"/>
        <end position="311"/>
    </location>
</feature>
<dbReference type="OrthoDB" id="1491277at2"/>
<evidence type="ECO:0000259" key="2">
    <source>
        <dbReference type="Pfam" id="PF04230"/>
    </source>
</evidence>
<dbReference type="RefSeq" id="WP_078759650.1">
    <property type="nucleotide sequence ID" value="NZ_FUWS01000001.1"/>
</dbReference>
<gene>
    <name evidence="3" type="ORF">SAMN02745673_00210</name>
</gene>
<evidence type="ECO:0000313" key="3">
    <source>
        <dbReference type="EMBL" id="SJZ38354.1"/>
    </source>
</evidence>
<keyword evidence="3" id="KW-0808">Transferase</keyword>
<dbReference type="STRING" id="1122192.SAMN02745673_00210"/>
<dbReference type="Pfam" id="PF04230">
    <property type="entry name" value="PS_pyruv_trans"/>
    <property type="match status" value="1"/>
</dbReference>
<evidence type="ECO:0000313" key="4">
    <source>
        <dbReference type="Proteomes" id="UP000190637"/>
    </source>
</evidence>
<keyword evidence="4" id="KW-1185">Reference proteome</keyword>